<sequence>MAKKKVTKKSTKDAFPDEPSPVPTGSVPEIEEEEEKAPVSAFALLDEDDDGGLMNMISRAAKKKNKKSKPVHFDSDEDKVLDISTKLGSDEEEDVFGQIVSKKGKKSKSNALSFGSLEDLEEDDLGMAPAKKGKKKKNKKELPSFDALEIEEAEEPAEEVELPKEKKKSKKSKNALTFDALNEDNVDEIEDAPPQNSKAKGNNGKHNSVDSDKFLIAEEKPESVHGNKKGNKLKKEEDDLDALAALIEDSSVQPSGKGKKNKKKKLVVDEDLDALAALIEDTSVVPKTPGKGKRTRALNPRSQQLRQLPL</sequence>
<gene>
    <name evidence="1" type="ORF">DSO57_1024493</name>
</gene>
<keyword evidence="2" id="KW-1185">Reference proteome</keyword>
<comment type="caution">
    <text evidence="1">The sequence shown here is derived from an EMBL/GenBank/DDBJ whole genome shotgun (WGS) entry which is preliminary data.</text>
</comment>
<proteinExistence type="predicted"/>
<dbReference type="Proteomes" id="UP001165960">
    <property type="component" value="Unassembled WGS sequence"/>
</dbReference>
<reference evidence="1" key="1">
    <citation type="submission" date="2022-04" db="EMBL/GenBank/DDBJ databases">
        <title>Genome of the entomopathogenic fungus Entomophthora muscae.</title>
        <authorList>
            <person name="Elya C."/>
            <person name="Lovett B.R."/>
            <person name="Lee E."/>
            <person name="Macias A.M."/>
            <person name="Hajek A.E."/>
            <person name="De Bivort B.L."/>
            <person name="Kasson M.T."/>
            <person name="De Fine Licht H.H."/>
            <person name="Stajich J.E."/>
        </authorList>
    </citation>
    <scope>NUCLEOTIDE SEQUENCE</scope>
    <source>
        <strain evidence="1">Berkeley</strain>
    </source>
</reference>
<name>A0ACC2SFW7_9FUNG</name>
<evidence type="ECO:0000313" key="2">
    <source>
        <dbReference type="Proteomes" id="UP001165960"/>
    </source>
</evidence>
<accession>A0ACC2SFW7</accession>
<organism evidence="1 2">
    <name type="scientific">Entomophthora muscae</name>
    <dbReference type="NCBI Taxonomy" id="34485"/>
    <lineage>
        <taxon>Eukaryota</taxon>
        <taxon>Fungi</taxon>
        <taxon>Fungi incertae sedis</taxon>
        <taxon>Zoopagomycota</taxon>
        <taxon>Entomophthoromycotina</taxon>
        <taxon>Entomophthoromycetes</taxon>
        <taxon>Entomophthorales</taxon>
        <taxon>Entomophthoraceae</taxon>
        <taxon>Entomophthora</taxon>
    </lineage>
</organism>
<protein>
    <submittedName>
        <fullName evidence="1">Uncharacterized protein</fullName>
    </submittedName>
</protein>
<evidence type="ECO:0000313" key="1">
    <source>
        <dbReference type="EMBL" id="KAJ9061052.1"/>
    </source>
</evidence>
<dbReference type="EMBL" id="QTSX02005103">
    <property type="protein sequence ID" value="KAJ9061052.1"/>
    <property type="molecule type" value="Genomic_DNA"/>
</dbReference>